<keyword evidence="1" id="KW-0812">Transmembrane</keyword>
<evidence type="ECO:0000256" key="1">
    <source>
        <dbReference type="SAM" id="Phobius"/>
    </source>
</evidence>
<dbReference type="Proteomes" id="UP000198953">
    <property type="component" value="Unassembled WGS sequence"/>
</dbReference>
<dbReference type="InterPro" id="IPR028087">
    <property type="entry name" value="Tad_N"/>
</dbReference>
<sequence length="133" mass="13562">MTVKQQATPSRPYTGDRGSATVWGVALMGLLMAVATALAGVGSLRVARHRVNAAADLSALAAAKLVLLDPESACAGAASLAAANGIKLTKCQVSGEIVDVWTELTVTLPIFGTRTLTGRSRAGPAETESDLIT</sequence>
<dbReference type="STRING" id="46177.SAMN05660976_02674"/>
<dbReference type="InterPro" id="IPR021202">
    <property type="entry name" value="Rv3654c-like"/>
</dbReference>
<keyword evidence="3" id="KW-0378">Hydrolase</keyword>
<evidence type="ECO:0000313" key="3">
    <source>
        <dbReference type="EMBL" id="SEL51127.1"/>
    </source>
</evidence>
<reference evidence="3 4" key="1">
    <citation type="submission" date="2016-10" db="EMBL/GenBank/DDBJ databases">
        <authorList>
            <person name="de Groot N.N."/>
        </authorList>
    </citation>
    <scope>NUCLEOTIDE SEQUENCE [LARGE SCALE GENOMIC DNA]</scope>
    <source>
        <strain evidence="3 4">DSM 43357</strain>
    </source>
</reference>
<keyword evidence="4" id="KW-1185">Reference proteome</keyword>
<feature type="transmembrane region" description="Helical" evidence="1">
    <location>
        <begin position="20"/>
        <end position="41"/>
    </location>
</feature>
<name>A0A1H7QUY8_9ACTN</name>
<keyword evidence="3" id="KW-0067">ATP-binding</keyword>
<feature type="domain" description="Putative Flp pilus-assembly TadG-like N-terminal" evidence="2">
    <location>
        <begin position="18"/>
        <end position="63"/>
    </location>
</feature>
<dbReference type="GO" id="GO:0004386">
    <property type="term" value="F:helicase activity"/>
    <property type="evidence" value="ECO:0007669"/>
    <property type="project" value="UniProtKB-KW"/>
</dbReference>
<keyword evidence="1" id="KW-1133">Transmembrane helix</keyword>
<protein>
    <submittedName>
        <fullName evidence="3">Helicase/secretion neighborhood TadE-like protein</fullName>
    </submittedName>
</protein>
<evidence type="ECO:0000259" key="2">
    <source>
        <dbReference type="Pfam" id="PF13400"/>
    </source>
</evidence>
<dbReference type="EMBL" id="FOBF01000005">
    <property type="protein sequence ID" value="SEL51127.1"/>
    <property type="molecule type" value="Genomic_DNA"/>
</dbReference>
<keyword evidence="1" id="KW-0472">Membrane</keyword>
<gene>
    <name evidence="3" type="ORF">SAMN05660976_02674</name>
</gene>
<keyword evidence="3" id="KW-0347">Helicase</keyword>
<dbReference type="NCBIfam" id="TIGR03816">
    <property type="entry name" value="tadE_like_DECH"/>
    <property type="match status" value="1"/>
</dbReference>
<proteinExistence type="predicted"/>
<evidence type="ECO:0000313" key="4">
    <source>
        <dbReference type="Proteomes" id="UP000198953"/>
    </source>
</evidence>
<keyword evidence="3" id="KW-0547">Nucleotide-binding</keyword>
<dbReference type="RefSeq" id="WP_091100529.1">
    <property type="nucleotide sequence ID" value="NZ_FOBF01000005.1"/>
</dbReference>
<organism evidence="3 4">
    <name type="scientific">Nonomuraea pusilla</name>
    <dbReference type="NCBI Taxonomy" id="46177"/>
    <lineage>
        <taxon>Bacteria</taxon>
        <taxon>Bacillati</taxon>
        <taxon>Actinomycetota</taxon>
        <taxon>Actinomycetes</taxon>
        <taxon>Streptosporangiales</taxon>
        <taxon>Streptosporangiaceae</taxon>
        <taxon>Nonomuraea</taxon>
    </lineage>
</organism>
<dbReference type="AlphaFoldDB" id="A0A1H7QUY8"/>
<dbReference type="OrthoDB" id="3541334at2"/>
<dbReference type="Pfam" id="PF13400">
    <property type="entry name" value="Tad"/>
    <property type="match status" value="1"/>
</dbReference>
<accession>A0A1H7QUY8</accession>